<name>A0A1B0AT49_9MUSC</name>
<reference evidence="3" key="1">
    <citation type="submission" date="2015-01" db="EMBL/GenBank/DDBJ databases">
        <authorList>
            <person name="Aksoy S."/>
            <person name="Warren W."/>
            <person name="Wilson R.K."/>
        </authorList>
    </citation>
    <scope>NUCLEOTIDE SEQUENCE [LARGE SCALE GENOMIC DNA]</scope>
    <source>
        <strain evidence="3">IAEA</strain>
    </source>
</reference>
<protein>
    <submittedName>
        <fullName evidence="2">Uncharacterized protein</fullName>
    </submittedName>
</protein>
<dbReference type="VEuPathDB" id="VectorBase:GPPI007688"/>
<evidence type="ECO:0000256" key="1">
    <source>
        <dbReference type="SAM" id="Phobius"/>
    </source>
</evidence>
<sequence length="81" mass="9401">MHLIRTEILFRINSKQATLINGIRSSSNTIIFFLFLQSEILRFSLSNFIKLMNFVLHIMFALELIIINWQATIMCLRGAIG</sequence>
<dbReference type="EMBL" id="JXJN01003163">
    <property type="status" value="NOT_ANNOTATED_CDS"/>
    <property type="molecule type" value="Genomic_DNA"/>
</dbReference>
<dbReference type="AlphaFoldDB" id="A0A1B0AT49"/>
<evidence type="ECO:0000313" key="3">
    <source>
        <dbReference type="Proteomes" id="UP000092460"/>
    </source>
</evidence>
<evidence type="ECO:0000313" key="2">
    <source>
        <dbReference type="EnsemblMetazoa" id="GPPI007688-PA"/>
    </source>
</evidence>
<keyword evidence="3" id="KW-1185">Reference proteome</keyword>
<proteinExistence type="predicted"/>
<organism evidence="2 3">
    <name type="scientific">Glossina palpalis gambiensis</name>
    <dbReference type="NCBI Taxonomy" id="67801"/>
    <lineage>
        <taxon>Eukaryota</taxon>
        <taxon>Metazoa</taxon>
        <taxon>Ecdysozoa</taxon>
        <taxon>Arthropoda</taxon>
        <taxon>Hexapoda</taxon>
        <taxon>Insecta</taxon>
        <taxon>Pterygota</taxon>
        <taxon>Neoptera</taxon>
        <taxon>Endopterygota</taxon>
        <taxon>Diptera</taxon>
        <taxon>Brachycera</taxon>
        <taxon>Muscomorpha</taxon>
        <taxon>Hippoboscoidea</taxon>
        <taxon>Glossinidae</taxon>
        <taxon>Glossina</taxon>
    </lineage>
</organism>
<keyword evidence="1" id="KW-1133">Transmembrane helix</keyword>
<dbReference type="Proteomes" id="UP000092460">
    <property type="component" value="Unassembled WGS sequence"/>
</dbReference>
<reference evidence="2" key="2">
    <citation type="submission" date="2020-05" db="UniProtKB">
        <authorList>
            <consortium name="EnsemblMetazoa"/>
        </authorList>
    </citation>
    <scope>IDENTIFICATION</scope>
    <source>
        <strain evidence="2">IAEA</strain>
    </source>
</reference>
<feature type="transmembrane region" description="Helical" evidence="1">
    <location>
        <begin position="55"/>
        <end position="76"/>
    </location>
</feature>
<keyword evidence="1" id="KW-0812">Transmembrane</keyword>
<accession>A0A1B0AT49</accession>
<keyword evidence="1" id="KW-0472">Membrane</keyword>
<dbReference type="EnsemblMetazoa" id="GPPI007688-RA">
    <property type="protein sequence ID" value="GPPI007688-PA"/>
    <property type="gene ID" value="GPPI007688"/>
</dbReference>